<dbReference type="SMART" id="SM00798">
    <property type="entry name" value="AICARFT_IMPCHas"/>
    <property type="match status" value="1"/>
</dbReference>
<dbReference type="Pfam" id="PF01808">
    <property type="entry name" value="AICARFT_IMPCHas"/>
    <property type="match status" value="1"/>
</dbReference>
<protein>
    <recommendedName>
        <fullName evidence="3">AICARFT/IMPCHase bienzyme</fullName>
    </recommendedName>
</protein>
<dbReference type="GO" id="GO:0004643">
    <property type="term" value="F:phosphoribosylaminoimidazolecarboxamide formyltransferase activity"/>
    <property type="evidence" value="ECO:0007669"/>
    <property type="project" value="InterPro"/>
</dbReference>
<accession>A0A085LSX8</accession>
<dbReference type="InterPro" id="IPR024051">
    <property type="entry name" value="AICAR_Tfase_dup_dom_sf"/>
</dbReference>
<dbReference type="SUPFAM" id="SSF53927">
    <property type="entry name" value="Cytidine deaminase-like"/>
    <property type="match status" value="1"/>
</dbReference>
<dbReference type="PANTHER" id="PTHR11692">
    <property type="entry name" value="BIFUNCTIONAL PURINE BIOSYNTHESIS PROTEIN PURH"/>
    <property type="match status" value="1"/>
</dbReference>
<keyword evidence="2" id="KW-1185">Reference proteome</keyword>
<dbReference type="Proteomes" id="UP000030764">
    <property type="component" value="Unassembled WGS sequence"/>
</dbReference>
<dbReference type="InterPro" id="IPR016193">
    <property type="entry name" value="Cytidine_deaminase-like"/>
</dbReference>
<dbReference type="PANTHER" id="PTHR11692:SF0">
    <property type="entry name" value="BIFUNCTIONAL PURINE BIOSYNTHESIS PROTEIN ATIC"/>
    <property type="match status" value="1"/>
</dbReference>
<reference evidence="1 2" key="1">
    <citation type="journal article" date="2014" name="Nat. Genet.">
        <title>Genome and transcriptome of the porcine whipworm Trichuris suis.</title>
        <authorList>
            <person name="Jex A.R."/>
            <person name="Nejsum P."/>
            <person name="Schwarz E.M."/>
            <person name="Hu L."/>
            <person name="Young N.D."/>
            <person name="Hall R.S."/>
            <person name="Korhonen P.K."/>
            <person name="Liao S."/>
            <person name="Thamsborg S."/>
            <person name="Xia J."/>
            <person name="Xu P."/>
            <person name="Wang S."/>
            <person name="Scheerlinck J.P."/>
            <person name="Hofmann A."/>
            <person name="Sternberg P.W."/>
            <person name="Wang J."/>
            <person name="Gasser R.B."/>
        </authorList>
    </citation>
    <scope>NUCLEOTIDE SEQUENCE [LARGE SCALE GENOMIC DNA]</scope>
    <source>
        <strain evidence="1">DCEP-RM93M</strain>
    </source>
</reference>
<dbReference type="GO" id="GO:0003937">
    <property type="term" value="F:IMP cyclohydrolase activity"/>
    <property type="evidence" value="ECO:0007669"/>
    <property type="project" value="InterPro"/>
</dbReference>
<evidence type="ECO:0000313" key="1">
    <source>
        <dbReference type="EMBL" id="KFD48074.1"/>
    </source>
</evidence>
<gene>
    <name evidence="1" type="ORF">M513_11017</name>
</gene>
<dbReference type="GO" id="GO:0005829">
    <property type="term" value="C:cytosol"/>
    <property type="evidence" value="ECO:0007669"/>
    <property type="project" value="TreeGrafter"/>
</dbReference>
<dbReference type="GO" id="GO:0006189">
    <property type="term" value="P:'de novo' IMP biosynthetic process"/>
    <property type="evidence" value="ECO:0007669"/>
    <property type="project" value="TreeGrafter"/>
</dbReference>
<evidence type="ECO:0000313" key="2">
    <source>
        <dbReference type="Proteomes" id="UP000030764"/>
    </source>
</evidence>
<dbReference type="EMBL" id="KL363304">
    <property type="protein sequence ID" value="KFD48074.1"/>
    <property type="molecule type" value="Genomic_DNA"/>
</dbReference>
<evidence type="ECO:0008006" key="3">
    <source>
        <dbReference type="Google" id="ProtNLM"/>
    </source>
</evidence>
<proteinExistence type="predicted"/>
<dbReference type="InterPro" id="IPR002695">
    <property type="entry name" value="PurH-like"/>
</dbReference>
<name>A0A085LSX8_9BILA</name>
<dbReference type="AlphaFoldDB" id="A0A085LSX8"/>
<organism evidence="1 2">
    <name type="scientific">Trichuris suis</name>
    <name type="common">pig whipworm</name>
    <dbReference type="NCBI Taxonomy" id="68888"/>
    <lineage>
        <taxon>Eukaryota</taxon>
        <taxon>Metazoa</taxon>
        <taxon>Ecdysozoa</taxon>
        <taxon>Nematoda</taxon>
        <taxon>Enoplea</taxon>
        <taxon>Dorylaimia</taxon>
        <taxon>Trichinellida</taxon>
        <taxon>Trichuridae</taxon>
        <taxon>Trichuris</taxon>
    </lineage>
</organism>
<dbReference type="Gene3D" id="3.40.140.20">
    <property type="match status" value="1"/>
</dbReference>
<sequence length="191" mass="21074">MNESRFAGHASLTEQAFQWTSFYDSLIADYMRITYLGQKASLSLRYGMNPHQNFARAFPSSPRAVQLPFAVLNGAPGFINMLDALNAWQLVSELRKTFNVPAAASFKHVSPAGEKIKRMGRAIGFEVYFKSAASPRSIVRDDKIIPVPNEELGDIYEIKCACSASCVGETGNSLPNRCDQHLSHLTVTKVA</sequence>